<proteinExistence type="predicted"/>
<evidence type="ECO:0000313" key="1">
    <source>
        <dbReference type="EMBL" id="CAG8845380.1"/>
    </source>
</evidence>
<protein>
    <submittedName>
        <fullName evidence="1">16566_t:CDS:1</fullName>
    </submittedName>
</protein>
<organism evidence="1 2">
    <name type="scientific">Racocetra persica</name>
    <dbReference type="NCBI Taxonomy" id="160502"/>
    <lineage>
        <taxon>Eukaryota</taxon>
        <taxon>Fungi</taxon>
        <taxon>Fungi incertae sedis</taxon>
        <taxon>Mucoromycota</taxon>
        <taxon>Glomeromycotina</taxon>
        <taxon>Glomeromycetes</taxon>
        <taxon>Diversisporales</taxon>
        <taxon>Gigasporaceae</taxon>
        <taxon>Racocetra</taxon>
    </lineage>
</organism>
<keyword evidence="2" id="KW-1185">Reference proteome</keyword>
<evidence type="ECO:0000313" key="2">
    <source>
        <dbReference type="Proteomes" id="UP000789920"/>
    </source>
</evidence>
<dbReference type="Proteomes" id="UP000789920">
    <property type="component" value="Unassembled WGS sequence"/>
</dbReference>
<gene>
    <name evidence="1" type="ORF">RPERSI_LOCUS33642</name>
</gene>
<sequence length="50" mass="5769">LLVKIFFIMNKDENSFPAEKKQDHRTIAKELDLYILDEKAGQGLPILLPN</sequence>
<feature type="non-terminal residue" evidence="1">
    <location>
        <position position="1"/>
    </location>
</feature>
<reference evidence="1" key="1">
    <citation type="submission" date="2021-06" db="EMBL/GenBank/DDBJ databases">
        <authorList>
            <person name="Kallberg Y."/>
            <person name="Tangrot J."/>
            <person name="Rosling A."/>
        </authorList>
    </citation>
    <scope>NUCLEOTIDE SEQUENCE</scope>
    <source>
        <strain evidence="1">MA461A</strain>
    </source>
</reference>
<comment type="caution">
    <text evidence="1">The sequence shown here is derived from an EMBL/GenBank/DDBJ whole genome shotgun (WGS) entry which is preliminary data.</text>
</comment>
<dbReference type="EMBL" id="CAJVQC010146512">
    <property type="protein sequence ID" value="CAG8845380.1"/>
    <property type="molecule type" value="Genomic_DNA"/>
</dbReference>
<name>A0ACA9ST91_9GLOM</name>
<accession>A0ACA9ST91</accession>